<keyword evidence="1" id="KW-1133">Transmembrane helix</keyword>
<feature type="transmembrane region" description="Helical" evidence="1">
    <location>
        <begin position="135"/>
        <end position="153"/>
    </location>
</feature>
<evidence type="ECO:0000256" key="1">
    <source>
        <dbReference type="SAM" id="Phobius"/>
    </source>
</evidence>
<feature type="transmembrane region" description="Helical" evidence="1">
    <location>
        <begin position="278"/>
        <end position="298"/>
    </location>
</feature>
<evidence type="ECO:0000313" key="3">
    <source>
        <dbReference type="Proteomes" id="UP000299102"/>
    </source>
</evidence>
<proteinExistence type="predicted"/>
<protein>
    <recommendedName>
        <fullName evidence="4">Odorant receptor</fullName>
    </recommendedName>
</protein>
<name>A0A4C1TU26_EUMVA</name>
<keyword evidence="1" id="KW-0812">Transmembrane</keyword>
<sequence length="340" mass="39597">MLIRHEKEGKKFSVCAVKSLPWRAARRLRACRRPPSATALSTCGRRARAWSDMASVTVQKGQSASTKYTKDICYVTHLLGVGQFWVNETKWSTFTRRLHFFIAYILPYFYLFFCWVLIFGGFFSENVPKDLKPDSVLFANTYTIFLISMAIVWRNEERIKHLLYQMSSVMEELYEGNVETQMLKKLKLHLRLLTFMYTSSCISLGAGTCITYFTTAYQFKLIKKYFYDLEKIFLDVPETLTQKQKEQKYINKMIKGLKLIDGALWCVKEIEVVFEAPYTGQVMLNLYALVLLLMRMLFSQDHTALRSARGTVVMTRDSDQLALGLSRISWMSMRLFLNLV</sequence>
<keyword evidence="1" id="KW-0472">Membrane</keyword>
<dbReference type="AlphaFoldDB" id="A0A4C1TU26"/>
<dbReference type="OrthoDB" id="7476568at2759"/>
<evidence type="ECO:0000313" key="2">
    <source>
        <dbReference type="EMBL" id="GBP17408.1"/>
    </source>
</evidence>
<organism evidence="2 3">
    <name type="scientific">Eumeta variegata</name>
    <name type="common">Bagworm moth</name>
    <name type="synonym">Eumeta japonica</name>
    <dbReference type="NCBI Taxonomy" id="151549"/>
    <lineage>
        <taxon>Eukaryota</taxon>
        <taxon>Metazoa</taxon>
        <taxon>Ecdysozoa</taxon>
        <taxon>Arthropoda</taxon>
        <taxon>Hexapoda</taxon>
        <taxon>Insecta</taxon>
        <taxon>Pterygota</taxon>
        <taxon>Neoptera</taxon>
        <taxon>Endopterygota</taxon>
        <taxon>Lepidoptera</taxon>
        <taxon>Glossata</taxon>
        <taxon>Ditrysia</taxon>
        <taxon>Tineoidea</taxon>
        <taxon>Psychidae</taxon>
        <taxon>Oiketicinae</taxon>
        <taxon>Eumeta</taxon>
    </lineage>
</organism>
<gene>
    <name evidence="2" type="ORF">EVAR_8768_1</name>
</gene>
<reference evidence="2 3" key="1">
    <citation type="journal article" date="2019" name="Commun. Biol.">
        <title>The bagworm genome reveals a unique fibroin gene that provides high tensile strength.</title>
        <authorList>
            <person name="Kono N."/>
            <person name="Nakamura H."/>
            <person name="Ohtoshi R."/>
            <person name="Tomita M."/>
            <person name="Numata K."/>
            <person name="Arakawa K."/>
        </authorList>
    </citation>
    <scope>NUCLEOTIDE SEQUENCE [LARGE SCALE GENOMIC DNA]</scope>
</reference>
<feature type="transmembrane region" description="Helical" evidence="1">
    <location>
        <begin position="100"/>
        <end position="123"/>
    </location>
</feature>
<keyword evidence="3" id="KW-1185">Reference proteome</keyword>
<evidence type="ECO:0008006" key="4">
    <source>
        <dbReference type="Google" id="ProtNLM"/>
    </source>
</evidence>
<feature type="transmembrane region" description="Helical" evidence="1">
    <location>
        <begin position="192"/>
        <end position="213"/>
    </location>
</feature>
<comment type="caution">
    <text evidence="2">The sequence shown here is derived from an EMBL/GenBank/DDBJ whole genome shotgun (WGS) entry which is preliminary data.</text>
</comment>
<dbReference type="Proteomes" id="UP000299102">
    <property type="component" value="Unassembled WGS sequence"/>
</dbReference>
<dbReference type="EMBL" id="BGZK01000087">
    <property type="protein sequence ID" value="GBP17408.1"/>
    <property type="molecule type" value="Genomic_DNA"/>
</dbReference>
<accession>A0A4C1TU26</accession>